<dbReference type="AlphaFoldDB" id="A0A6J4UMM4"/>
<evidence type="ECO:0000256" key="1">
    <source>
        <dbReference type="SAM" id="MobiDB-lite"/>
    </source>
</evidence>
<feature type="compositionally biased region" description="Basic residues" evidence="1">
    <location>
        <begin position="33"/>
        <end position="47"/>
    </location>
</feature>
<feature type="non-terminal residue" evidence="2">
    <location>
        <position position="1"/>
    </location>
</feature>
<gene>
    <name evidence="2" type="ORF">AVDCRST_MAG73-3004</name>
</gene>
<proteinExistence type="predicted"/>
<feature type="region of interest" description="Disordered" evidence="1">
    <location>
        <begin position="1"/>
        <end position="20"/>
    </location>
</feature>
<feature type="compositionally biased region" description="Low complexity" evidence="1">
    <location>
        <begin position="101"/>
        <end position="113"/>
    </location>
</feature>
<feature type="non-terminal residue" evidence="2">
    <location>
        <position position="231"/>
    </location>
</feature>
<name>A0A6J4UMM4_9BACT</name>
<feature type="compositionally biased region" description="Basic residues" evidence="1">
    <location>
        <begin position="206"/>
        <end position="225"/>
    </location>
</feature>
<reference evidence="2" key="1">
    <citation type="submission" date="2020-02" db="EMBL/GenBank/DDBJ databases">
        <authorList>
            <person name="Meier V. D."/>
        </authorList>
    </citation>
    <scope>NUCLEOTIDE SEQUENCE</scope>
    <source>
        <strain evidence="2">AVDCRST_MAG73</strain>
    </source>
</reference>
<feature type="compositionally biased region" description="Basic and acidic residues" evidence="1">
    <location>
        <begin position="54"/>
        <end position="93"/>
    </location>
</feature>
<dbReference type="EMBL" id="CADCWE010000202">
    <property type="protein sequence ID" value="CAA9553335.1"/>
    <property type="molecule type" value="Genomic_DNA"/>
</dbReference>
<feature type="region of interest" description="Disordered" evidence="1">
    <location>
        <begin position="31"/>
        <end position="231"/>
    </location>
</feature>
<evidence type="ECO:0000313" key="2">
    <source>
        <dbReference type="EMBL" id="CAA9553335.1"/>
    </source>
</evidence>
<accession>A0A6J4UMM4</accession>
<sequence>DAQGAGGRRRRGRGGDRRLWRPDDVARLYRDRGARRRRRARALRHRPVGPGGARHRDAATERVRGLPADPRRLRGPDHDADRARLDLRQDPGARPRRRRLPLQTLRAVGAVRPPARPRPPFLRAPAGCRPRLRARRLLPRPRDPAGLRRRGGRPPDLDRVPAAGGARPPRRHDPFPPGPARPGLGRRLRPRHPLSEGLRSPPPPQTRRRCRAPALHPHRMGRRVPVRGGVL</sequence>
<organism evidence="2">
    <name type="scientific">uncultured Thermomicrobiales bacterium</name>
    <dbReference type="NCBI Taxonomy" id="1645740"/>
    <lineage>
        <taxon>Bacteria</taxon>
        <taxon>Pseudomonadati</taxon>
        <taxon>Thermomicrobiota</taxon>
        <taxon>Thermomicrobia</taxon>
        <taxon>Thermomicrobiales</taxon>
        <taxon>environmental samples</taxon>
    </lineage>
</organism>
<feature type="compositionally biased region" description="Basic residues" evidence="1">
    <location>
        <begin position="130"/>
        <end position="139"/>
    </location>
</feature>
<protein>
    <submittedName>
        <fullName evidence="2">Uncharacterized protein</fullName>
    </submittedName>
</protein>